<evidence type="ECO:0000256" key="2">
    <source>
        <dbReference type="SAM" id="MobiDB-lite"/>
    </source>
</evidence>
<feature type="region of interest" description="Disordered" evidence="2">
    <location>
        <begin position="330"/>
        <end position="351"/>
    </location>
</feature>
<dbReference type="GO" id="GO:0120147">
    <property type="term" value="F:formylglycine-generating oxidase activity"/>
    <property type="evidence" value="ECO:0007669"/>
    <property type="project" value="TreeGrafter"/>
</dbReference>
<dbReference type="PANTHER" id="PTHR23150">
    <property type="entry name" value="SULFATASE MODIFYING FACTOR 1, 2"/>
    <property type="match status" value="1"/>
</dbReference>
<comment type="caution">
    <text evidence="4">The sequence shown here is derived from an EMBL/GenBank/DDBJ whole genome shotgun (WGS) entry which is preliminary data.</text>
</comment>
<proteinExistence type="inferred from homology"/>
<keyword evidence="5" id="KW-1185">Reference proteome</keyword>
<accession>A0A8S4NDV4</accession>
<comment type="similarity">
    <text evidence="1">Belongs to the sulfatase-modifying factor family.</text>
</comment>
<dbReference type="Proteomes" id="UP000749559">
    <property type="component" value="Unassembled WGS sequence"/>
</dbReference>
<name>A0A8S4NDV4_OWEFU</name>
<dbReference type="InterPro" id="IPR042095">
    <property type="entry name" value="SUMF_sf"/>
</dbReference>
<protein>
    <recommendedName>
        <fullName evidence="3">Sulfatase-modifying factor enzyme-like domain-containing protein</fullName>
    </recommendedName>
</protein>
<dbReference type="InterPro" id="IPR051043">
    <property type="entry name" value="Sulfatase_Mod_Factor_Kinase"/>
</dbReference>
<dbReference type="GO" id="GO:0005783">
    <property type="term" value="C:endoplasmic reticulum"/>
    <property type="evidence" value="ECO:0007669"/>
    <property type="project" value="TreeGrafter"/>
</dbReference>
<dbReference type="AlphaFoldDB" id="A0A8S4NDV4"/>
<dbReference type="Pfam" id="PF03781">
    <property type="entry name" value="FGE-sulfatase"/>
    <property type="match status" value="1"/>
</dbReference>
<dbReference type="SUPFAM" id="SSF56436">
    <property type="entry name" value="C-type lectin-like"/>
    <property type="match status" value="1"/>
</dbReference>
<dbReference type="InterPro" id="IPR016187">
    <property type="entry name" value="CTDL_fold"/>
</dbReference>
<organism evidence="4 5">
    <name type="scientific">Owenia fusiformis</name>
    <name type="common">Polychaete worm</name>
    <dbReference type="NCBI Taxonomy" id="6347"/>
    <lineage>
        <taxon>Eukaryota</taxon>
        <taxon>Metazoa</taxon>
        <taxon>Spiralia</taxon>
        <taxon>Lophotrochozoa</taxon>
        <taxon>Annelida</taxon>
        <taxon>Polychaeta</taxon>
        <taxon>Sedentaria</taxon>
        <taxon>Canalipalpata</taxon>
        <taxon>Sabellida</taxon>
        <taxon>Oweniida</taxon>
        <taxon>Oweniidae</taxon>
        <taxon>Owenia</taxon>
    </lineage>
</organism>
<dbReference type="OrthoDB" id="47172at2759"/>
<sequence>MYYSVVVKMELFKRGRITYIFLISITILNGGTWAQDAADNKDTIVNNEDEPLCDKDKTETSDCGCGGGATNRKTTTDDTETSTINKESNVKSATSKYTSAANVESKYTRTNNMVFIDGGTFQMGTNSPLIMADGEGPERETRVNDFYLDVHEVSNAEFELFVDATNHVTETETFGDSFVFEGIISEEIKKDITQAVAAAPWWLPVKKADWRHPEGPDTSLEGRMTHPVLHVSWNDAVAYCKWAGKRLPTEAEWEYACKGGLKNRLFPWGNKDVPKNTHKMNIWQGDFPNTNTAEDGYEKTCPVDEFEPQNKYGLKNMVGNAWEWTSDFWTPDHSNSAQDNPKGPETGTDKVKKGGSYMCHESYCYRYRCSARSQNTPDSSSSNLGFRCAADKLPEYLQH</sequence>
<evidence type="ECO:0000259" key="3">
    <source>
        <dbReference type="Pfam" id="PF03781"/>
    </source>
</evidence>
<feature type="region of interest" description="Disordered" evidence="2">
    <location>
        <begin position="56"/>
        <end position="87"/>
    </location>
</feature>
<evidence type="ECO:0000256" key="1">
    <source>
        <dbReference type="ARBA" id="ARBA00005310"/>
    </source>
</evidence>
<evidence type="ECO:0000313" key="4">
    <source>
        <dbReference type="EMBL" id="CAH1779519.1"/>
    </source>
</evidence>
<evidence type="ECO:0000313" key="5">
    <source>
        <dbReference type="Proteomes" id="UP000749559"/>
    </source>
</evidence>
<feature type="domain" description="Sulfatase-modifying factor enzyme-like" evidence="3">
    <location>
        <begin position="110"/>
        <end position="389"/>
    </location>
</feature>
<gene>
    <name evidence="4" type="ORF">OFUS_LOCUS6322</name>
</gene>
<dbReference type="Gene3D" id="3.90.1580.10">
    <property type="entry name" value="paralog of FGE (formylglycine-generating enzyme)"/>
    <property type="match status" value="1"/>
</dbReference>
<dbReference type="PANTHER" id="PTHR23150:SF19">
    <property type="entry name" value="FORMYLGLYCINE-GENERATING ENZYME"/>
    <property type="match status" value="1"/>
</dbReference>
<reference evidence="4" key="1">
    <citation type="submission" date="2022-03" db="EMBL/GenBank/DDBJ databases">
        <authorList>
            <person name="Martin C."/>
        </authorList>
    </citation>
    <scope>NUCLEOTIDE SEQUENCE</scope>
</reference>
<dbReference type="InterPro" id="IPR005532">
    <property type="entry name" value="SUMF_dom"/>
</dbReference>
<dbReference type="EMBL" id="CAIIXF020000003">
    <property type="protein sequence ID" value="CAH1779519.1"/>
    <property type="molecule type" value="Genomic_DNA"/>
</dbReference>